<accession>A0ABU0E4H0</accession>
<dbReference type="EMBL" id="JAUSUR010000004">
    <property type="protein sequence ID" value="MDQ0361624.1"/>
    <property type="molecule type" value="Genomic_DNA"/>
</dbReference>
<sequence>MLKKWKKYKLKKSEEKNQGLKKLLIGKTVKGKKEFIVMNKFYEHENWITNRLNNSMIS</sequence>
<organism evidence="1 2">
    <name type="scientific">Breznakia pachnodae</name>
    <dbReference type="NCBI Taxonomy" id="265178"/>
    <lineage>
        <taxon>Bacteria</taxon>
        <taxon>Bacillati</taxon>
        <taxon>Bacillota</taxon>
        <taxon>Erysipelotrichia</taxon>
        <taxon>Erysipelotrichales</taxon>
        <taxon>Erysipelotrichaceae</taxon>
        <taxon>Breznakia</taxon>
    </lineage>
</organism>
<evidence type="ECO:0000313" key="2">
    <source>
        <dbReference type="Proteomes" id="UP001230220"/>
    </source>
</evidence>
<keyword evidence="2" id="KW-1185">Reference proteome</keyword>
<evidence type="ECO:0000313" key="1">
    <source>
        <dbReference type="EMBL" id="MDQ0361624.1"/>
    </source>
</evidence>
<proteinExistence type="predicted"/>
<gene>
    <name evidence="1" type="ORF">J2S15_002374</name>
</gene>
<reference evidence="1 2" key="1">
    <citation type="submission" date="2023-07" db="EMBL/GenBank/DDBJ databases">
        <title>Genomic Encyclopedia of Type Strains, Phase IV (KMG-IV): sequencing the most valuable type-strain genomes for metagenomic binning, comparative biology and taxonomic classification.</title>
        <authorList>
            <person name="Goeker M."/>
        </authorList>
    </citation>
    <scope>NUCLEOTIDE SEQUENCE [LARGE SCALE GENOMIC DNA]</scope>
    <source>
        <strain evidence="1 2">DSM 16784</strain>
    </source>
</reference>
<comment type="caution">
    <text evidence="1">The sequence shown here is derived from an EMBL/GenBank/DDBJ whole genome shotgun (WGS) entry which is preliminary data.</text>
</comment>
<dbReference type="RefSeq" id="WP_307408500.1">
    <property type="nucleotide sequence ID" value="NZ_JAUSUR010000004.1"/>
</dbReference>
<name>A0ABU0E4H0_9FIRM</name>
<dbReference type="Proteomes" id="UP001230220">
    <property type="component" value="Unassembled WGS sequence"/>
</dbReference>
<protein>
    <submittedName>
        <fullName evidence="1">Uncharacterized protein</fullName>
    </submittedName>
</protein>